<dbReference type="InterPro" id="IPR027417">
    <property type="entry name" value="P-loop_NTPase"/>
</dbReference>
<dbReference type="KEGG" id="salo:EF888_00435"/>
<keyword evidence="8" id="KW-1185">Reference proteome</keyword>
<feature type="binding site" evidence="4">
    <location>
        <begin position="18"/>
        <end position="25"/>
    </location>
    <ligand>
        <name>ATP</name>
        <dbReference type="ChEBI" id="CHEBI:30616"/>
    </ligand>
</feature>
<dbReference type="HAMAP" id="MF_00636">
    <property type="entry name" value="RapZ_like"/>
    <property type="match status" value="1"/>
</dbReference>
<evidence type="ECO:0000256" key="4">
    <source>
        <dbReference type="HAMAP-Rule" id="MF_00636"/>
    </source>
</evidence>
<comment type="caution">
    <text evidence="7">The sequence shown here is derived from an EMBL/GenBank/DDBJ whole genome shotgun (WGS) entry which is preliminary data.</text>
</comment>
<feature type="binding site" evidence="4">
    <location>
        <begin position="65"/>
        <end position="68"/>
    </location>
    <ligand>
        <name>GTP</name>
        <dbReference type="ChEBI" id="CHEBI:37565"/>
    </ligand>
</feature>
<dbReference type="InterPro" id="IPR053931">
    <property type="entry name" value="RapZ_C"/>
</dbReference>
<evidence type="ECO:0000256" key="2">
    <source>
        <dbReference type="ARBA" id="ARBA00022840"/>
    </source>
</evidence>
<evidence type="ECO:0000313" key="7">
    <source>
        <dbReference type="EMBL" id="PWK56678.1"/>
    </source>
</evidence>
<feature type="domain" description="RapZ-like N-terminal" evidence="5">
    <location>
        <begin position="13"/>
        <end position="163"/>
    </location>
</feature>
<organism evidence="7 8">
    <name type="scientific">Silicimonas algicola</name>
    <dbReference type="NCBI Taxonomy" id="1826607"/>
    <lineage>
        <taxon>Bacteria</taxon>
        <taxon>Pseudomonadati</taxon>
        <taxon>Pseudomonadota</taxon>
        <taxon>Alphaproteobacteria</taxon>
        <taxon>Rhodobacterales</taxon>
        <taxon>Paracoccaceae</taxon>
    </lineage>
</organism>
<dbReference type="PIRSF" id="PIRSF005052">
    <property type="entry name" value="P-loopkin"/>
    <property type="match status" value="1"/>
</dbReference>
<dbReference type="PANTHER" id="PTHR30448:SF0">
    <property type="entry name" value="RNASE ADAPTER PROTEIN RAPZ"/>
    <property type="match status" value="1"/>
</dbReference>
<dbReference type="RefSeq" id="WP_109759346.1">
    <property type="nucleotide sequence ID" value="NZ_CP034588.1"/>
</dbReference>
<reference evidence="7 8" key="1">
    <citation type="submission" date="2018-05" db="EMBL/GenBank/DDBJ databases">
        <title>Genomic Encyclopedia of Type Strains, Phase IV (KMG-IV): sequencing the most valuable type-strain genomes for metagenomic binning, comparative biology and taxonomic classification.</title>
        <authorList>
            <person name="Goeker M."/>
        </authorList>
    </citation>
    <scope>NUCLEOTIDE SEQUENCE [LARGE SCALE GENOMIC DNA]</scope>
    <source>
        <strain evidence="7 8">DSM 103371</strain>
    </source>
</reference>
<protein>
    <submittedName>
        <fullName evidence="7">UPF0042 nucleotide-binding protein</fullName>
    </submittedName>
</protein>
<keyword evidence="1 4" id="KW-0547">Nucleotide-binding</keyword>
<proteinExistence type="inferred from homology"/>
<sequence>MTVERPSGIPARVVLLTGASGAGRTTTAHVLEDLGFETIDNLPISLLDRVLGGSAAMPPLAVAIDVRNRDFSVDGVVAVLDRITASESAQAEVLYLDCRADVLLRRYSETRRRHPMAPSETPEIGIERELELLAPIRARADHLIDTSDMSPHDLRAEVERRFGPGVEGMMAISVESFSYKQGLPRGIDMIFDVRFLANPHWEPALRALDGRDPEVAAFVEDDPRFGDFFRRVSELVISLLPAFKDEGKTYLTVGLGCTGGQHRSVTVAERLAKALADNGWQVSTRHRELERRGLEPSPSVGKSG</sequence>
<dbReference type="Pfam" id="PF22740">
    <property type="entry name" value="PapZ_C"/>
    <property type="match status" value="1"/>
</dbReference>
<evidence type="ECO:0000259" key="6">
    <source>
        <dbReference type="Pfam" id="PF22740"/>
    </source>
</evidence>
<dbReference type="OrthoDB" id="9784461at2"/>
<name>A0A316G787_9RHOB</name>
<dbReference type="GO" id="GO:0005524">
    <property type="term" value="F:ATP binding"/>
    <property type="evidence" value="ECO:0007669"/>
    <property type="project" value="UniProtKB-UniRule"/>
</dbReference>
<dbReference type="Pfam" id="PF03668">
    <property type="entry name" value="RapZ-like_N"/>
    <property type="match status" value="1"/>
</dbReference>
<dbReference type="InterPro" id="IPR053930">
    <property type="entry name" value="RapZ-like_N"/>
</dbReference>
<evidence type="ECO:0000256" key="3">
    <source>
        <dbReference type="ARBA" id="ARBA00023134"/>
    </source>
</evidence>
<keyword evidence="3 4" id="KW-0342">GTP-binding</keyword>
<dbReference type="EMBL" id="QGGV01000004">
    <property type="protein sequence ID" value="PWK56678.1"/>
    <property type="molecule type" value="Genomic_DNA"/>
</dbReference>
<dbReference type="NCBIfam" id="NF003828">
    <property type="entry name" value="PRK05416.1"/>
    <property type="match status" value="1"/>
</dbReference>
<dbReference type="SUPFAM" id="SSF52540">
    <property type="entry name" value="P-loop containing nucleoside triphosphate hydrolases"/>
    <property type="match status" value="1"/>
</dbReference>
<accession>A0A316G787</accession>
<dbReference type="GO" id="GO:0005525">
    <property type="term" value="F:GTP binding"/>
    <property type="evidence" value="ECO:0007669"/>
    <property type="project" value="UniProtKB-UniRule"/>
</dbReference>
<evidence type="ECO:0000256" key="1">
    <source>
        <dbReference type="ARBA" id="ARBA00022741"/>
    </source>
</evidence>
<evidence type="ECO:0000259" key="5">
    <source>
        <dbReference type="Pfam" id="PF03668"/>
    </source>
</evidence>
<gene>
    <name evidence="7" type="ORF">C8D95_104352</name>
</gene>
<dbReference type="InterPro" id="IPR005337">
    <property type="entry name" value="RapZ-like"/>
</dbReference>
<dbReference type="AlphaFoldDB" id="A0A316G787"/>
<evidence type="ECO:0000313" key="8">
    <source>
        <dbReference type="Proteomes" id="UP000245390"/>
    </source>
</evidence>
<dbReference type="Proteomes" id="UP000245390">
    <property type="component" value="Unassembled WGS sequence"/>
</dbReference>
<feature type="domain" description="RapZ C-terminal" evidence="6">
    <location>
        <begin position="170"/>
        <end position="290"/>
    </location>
</feature>
<keyword evidence="2 4" id="KW-0067">ATP-binding</keyword>
<dbReference type="PANTHER" id="PTHR30448">
    <property type="entry name" value="RNASE ADAPTER PROTEIN RAPZ"/>
    <property type="match status" value="1"/>
</dbReference>